<dbReference type="PROSITE" id="PS50006">
    <property type="entry name" value="FHA_DOMAIN"/>
    <property type="match status" value="1"/>
</dbReference>
<dbReference type="InterPro" id="IPR008984">
    <property type="entry name" value="SMAD_FHA_dom_sf"/>
</dbReference>
<dbReference type="Pfam" id="PF00498">
    <property type="entry name" value="FHA"/>
    <property type="match status" value="1"/>
</dbReference>
<keyword evidence="2" id="KW-1133">Transmembrane helix</keyword>
<dbReference type="SUPFAM" id="SSF49879">
    <property type="entry name" value="SMAD/FHA domain"/>
    <property type="match status" value="1"/>
</dbReference>
<dbReference type="EMBL" id="JTHE03000044">
    <property type="protein sequence ID" value="MCM1982746.1"/>
    <property type="molecule type" value="Genomic_DNA"/>
</dbReference>
<keyword evidence="2" id="KW-0812">Transmembrane</keyword>
<organism evidence="4 5">
    <name type="scientific">Lyngbya confervoides BDU141951</name>
    <dbReference type="NCBI Taxonomy" id="1574623"/>
    <lineage>
        <taxon>Bacteria</taxon>
        <taxon>Bacillati</taxon>
        <taxon>Cyanobacteriota</taxon>
        <taxon>Cyanophyceae</taxon>
        <taxon>Oscillatoriophycideae</taxon>
        <taxon>Oscillatoriales</taxon>
        <taxon>Microcoleaceae</taxon>
        <taxon>Lyngbya</taxon>
    </lineage>
</organism>
<evidence type="ECO:0000313" key="4">
    <source>
        <dbReference type="EMBL" id="MCM1982746.1"/>
    </source>
</evidence>
<name>A0ABD4T1V8_9CYAN</name>
<dbReference type="Gene3D" id="2.60.200.20">
    <property type="match status" value="1"/>
</dbReference>
<gene>
    <name evidence="4" type="ORF">QQ91_0007910</name>
</gene>
<evidence type="ECO:0000313" key="5">
    <source>
        <dbReference type="Proteomes" id="UP000031561"/>
    </source>
</evidence>
<comment type="caution">
    <text evidence="4">The sequence shown here is derived from an EMBL/GenBank/DDBJ whole genome shotgun (WGS) entry which is preliminary data.</text>
</comment>
<proteinExistence type="predicted"/>
<feature type="domain" description="FHA" evidence="3">
    <location>
        <begin position="29"/>
        <end position="89"/>
    </location>
</feature>
<evidence type="ECO:0000256" key="2">
    <source>
        <dbReference type="SAM" id="Phobius"/>
    </source>
</evidence>
<reference evidence="4 5" key="1">
    <citation type="journal article" date="2015" name="Genome Announc.">
        <title>Draft Genome Sequence of Filamentous Marine Cyanobacterium Lyngbya confervoides Strain BDU141951.</title>
        <authorList>
            <person name="Chandrababunaidu M.M."/>
            <person name="Sen D."/>
            <person name="Tripathy S."/>
        </authorList>
    </citation>
    <scope>NUCLEOTIDE SEQUENCE [LARGE SCALE GENOMIC DNA]</scope>
    <source>
        <strain evidence="4 5">BDU141951</strain>
    </source>
</reference>
<dbReference type="InterPro" id="IPR000253">
    <property type="entry name" value="FHA_dom"/>
</dbReference>
<dbReference type="Proteomes" id="UP000031561">
    <property type="component" value="Unassembled WGS sequence"/>
</dbReference>
<protein>
    <submittedName>
        <fullName evidence="4">FHA domain-containing protein</fullName>
    </submittedName>
</protein>
<keyword evidence="2" id="KW-0472">Membrane</keyword>
<keyword evidence="5" id="KW-1185">Reference proteome</keyword>
<dbReference type="RefSeq" id="WP_166274708.1">
    <property type="nucleotide sequence ID" value="NZ_JTHE03000044.1"/>
</dbReference>
<feature type="transmembrane region" description="Helical" evidence="2">
    <location>
        <begin position="214"/>
        <end position="234"/>
    </location>
</feature>
<dbReference type="AlphaFoldDB" id="A0ABD4T1V8"/>
<feature type="region of interest" description="Disordered" evidence="1">
    <location>
        <begin position="187"/>
        <end position="211"/>
    </location>
</feature>
<sequence>MENPNSQERHVIIVNAGEQKAYALEAAAYSIGRDQTNAIVLEFETISRQHALLLRVPKPNTHSYQYRLIDGNAEGKASANGVFVNGEQVKSQELKNGDSISFGQHVKAAYLTLSMGDAEFVNYLESISYQSLKSELVDTKATMVGMGFDEMFADSPTSVTTVAKAPPPSIGKLPQWQATLSDTPSPAIADLHANLSSPQPDPSPSTSTPTSSRLWMGLMAGLVLLGFIGAGIFYHQASLPKRPAPEATR</sequence>
<dbReference type="SMART" id="SM00240">
    <property type="entry name" value="FHA"/>
    <property type="match status" value="1"/>
</dbReference>
<evidence type="ECO:0000256" key="1">
    <source>
        <dbReference type="SAM" id="MobiDB-lite"/>
    </source>
</evidence>
<evidence type="ECO:0000259" key="3">
    <source>
        <dbReference type="PROSITE" id="PS50006"/>
    </source>
</evidence>
<accession>A0ABD4T1V8</accession>